<evidence type="ECO:0000313" key="1">
    <source>
        <dbReference type="EMBL" id="KAL0565243.1"/>
    </source>
</evidence>
<comment type="caution">
    <text evidence="1">The sequence shown here is derived from an EMBL/GenBank/DDBJ whole genome shotgun (WGS) entry which is preliminary data.</text>
</comment>
<gene>
    <name evidence="1" type="ORF">V5O48_016784</name>
</gene>
<reference evidence="1 2" key="1">
    <citation type="submission" date="2024-02" db="EMBL/GenBank/DDBJ databases">
        <title>A draft genome for the cacao thread blight pathogen Marasmius crinis-equi.</title>
        <authorList>
            <person name="Cohen S.P."/>
            <person name="Baruah I.K."/>
            <person name="Amoako-Attah I."/>
            <person name="Bukari Y."/>
            <person name="Meinhardt L.W."/>
            <person name="Bailey B.A."/>
        </authorList>
    </citation>
    <scope>NUCLEOTIDE SEQUENCE [LARGE SCALE GENOMIC DNA]</scope>
    <source>
        <strain evidence="1 2">GH-76</strain>
    </source>
</reference>
<dbReference type="EMBL" id="JBAHYK010002353">
    <property type="protein sequence ID" value="KAL0565243.1"/>
    <property type="molecule type" value="Genomic_DNA"/>
</dbReference>
<protein>
    <submittedName>
        <fullName evidence="1">Uncharacterized protein</fullName>
    </submittedName>
</protein>
<evidence type="ECO:0000313" key="2">
    <source>
        <dbReference type="Proteomes" id="UP001465976"/>
    </source>
</evidence>
<dbReference type="Proteomes" id="UP001465976">
    <property type="component" value="Unassembled WGS sequence"/>
</dbReference>
<keyword evidence="2" id="KW-1185">Reference proteome</keyword>
<proteinExistence type="predicted"/>
<sequence length="57" mass="6489">MNSEGRKEAVNYKWIPSLRLTAQESAPVCYEFWKTSATPPKAADGRQRMGKRTKGFL</sequence>
<accession>A0ABR3EQS8</accession>
<feature type="non-terminal residue" evidence="1">
    <location>
        <position position="57"/>
    </location>
</feature>
<organism evidence="1 2">
    <name type="scientific">Marasmius crinis-equi</name>
    <dbReference type="NCBI Taxonomy" id="585013"/>
    <lineage>
        <taxon>Eukaryota</taxon>
        <taxon>Fungi</taxon>
        <taxon>Dikarya</taxon>
        <taxon>Basidiomycota</taxon>
        <taxon>Agaricomycotina</taxon>
        <taxon>Agaricomycetes</taxon>
        <taxon>Agaricomycetidae</taxon>
        <taxon>Agaricales</taxon>
        <taxon>Marasmiineae</taxon>
        <taxon>Marasmiaceae</taxon>
        <taxon>Marasmius</taxon>
    </lineage>
</organism>
<name>A0ABR3EQS8_9AGAR</name>